<accession>A0A426YA15</accession>
<sequence length="588" mass="65977">MAPPHKGEEERWSQLQMDVMELILNHLTIVDHIRVGAVCRSWLSSTTSMINFLPASRTPWLVVSSPGRPAPRRWSLCTVSGGRRSLCLEIPEEFQSQWCCGSSKGWLTFSYNPPEVIFGSTARLLNPITGDTLDVSPCVHRIVKGIISTSPLATDGLFVTLGYEFLDSNKSVTVHKPGNHTFERLEIDDPIDIMFHHGSLYVLTDSAEIKVYMFEPYRKVSVGPVPSLFTKGDHRPGSFQGRLVGSDGDIFIVYYNTDPRSDLQRLKVFKVRECGLWRQVVEVNTLGGRTFFVGGFSEGVAVSDMKSSLESELIKPNCIYYRRRVKDNLRRYCMQTGPVLPNGASSAFHLYSQRTLSSYPFPIARRFSHPSCPQMASSAFHLFPPPNSRQKLPANPFRGPRCTSSSPSIGNPDTASESNPTLEANQSKELPDLPPAAITTSFEIEKRWKSAILRDPGRRPGLQRPEPPNFEIGWKRTKEIKIEKPKGWVIADFLEKLEGLMARGRFGTAELLAKTGEIVAERAREEAEVLQAGGEVEERMVTELHRVLRLMEMDLAMVRAAVKEETLAERIEQARARCRQAILVALSF</sequence>
<gene>
    <name evidence="4" type="ORF">B296_00017991</name>
</gene>
<name>A0A426YA15_ENSVE</name>
<dbReference type="Gene3D" id="1.20.1280.50">
    <property type="match status" value="1"/>
</dbReference>
<feature type="compositionally biased region" description="Polar residues" evidence="1">
    <location>
        <begin position="402"/>
        <end position="428"/>
    </location>
</feature>
<dbReference type="Pfam" id="PF00646">
    <property type="entry name" value="F-box"/>
    <property type="match status" value="1"/>
</dbReference>
<dbReference type="InterPro" id="IPR005174">
    <property type="entry name" value="KIB1-4_b-propeller"/>
</dbReference>
<dbReference type="InterPro" id="IPR001810">
    <property type="entry name" value="F-box_dom"/>
</dbReference>
<evidence type="ECO:0008006" key="6">
    <source>
        <dbReference type="Google" id="ProtNLM"/>
    </source>
</evidence>
<dbReference type="SUPFAM" id="SSF81383">
    <property type="entry name" value="F-box domain"/>
    <property type="match status" value="1"/>
</dbReference>
<evidence type="ECO:0000259" key="3">
    <source>
        <dbReference type="Pfam" id="PF03478"/>
    </source>
</evidence>
<evidence type="ECO:0000313" key="4">
    <source>
        <dbReference type="EMBL" id="RRT48591.1"/>
    </source>
</evidence>
<dbReference type="AlphaFoldDB" id="A0A426YA15"/>
<dbReference type="PANTHER" id="PTHR36719">
    <property type="entry name" value="OS01G0676200 PROTEIN"/>
    <property type="match status" value="1"/>
</dbReference>
<evidence type="ECO:0000313" key="5">
    <source>
        <dbReference type="Proteomes" id="UP000287651"/>
    </source>
</evidence>
<reference evidence="4 5" key="1">
    <citation type="journal article" date="2014" name="Agronomy (Basel)">
        <title>A Draft Genome Sequence for Ensete ventricosum, the Drought-Tolerant Tree Against Hunger.</title>
        <authorList>
            <person name="Harrison J."/>
            <person name="Moore K.A."/>
            <person name="Paszkiewicz K."/>
            <person name="Jones T."/>
            <person name="Grant M."/>
            <person name="Ambacheew D."/>
            <person name="Muzemil S."/>
            <person name="Studholme D.J."/>
        </authorList>
    </citation>
    <scope>NUCLEOTIDE SEQUENCE [LARGE SCALE GENOMIC DNA]</scope>
</reference>
<evidence type="ECO:0000256" key="1">
    <source>
        <dbReference type="SAM" id="MobiDB-lite"/>
    </source>
</evidence>
<protein>
    <recommendedName>
        <fullName evidence="6">DUF295 domain-containing protein</fullName>
    </recommendedName>
</protein>
<proteinExistence type="predicted"/>
<dbReference type="Proteomes" id="UP000287651">
    <property type="component" value="Unassembled WGS sequence"/>
</dbReference>
<dbReference type="PANTHER" id="PTHR36719:SF1">
    <property type="entry name" value="PROTEIN CHLORORESPIRATORY REDUCTION 41, CHLOROPLASTIC"/>
    <property type="match status" value="1"/>
</dbReference>
<evidence type="ECO:0000259" key="2">
    <source>
        <dbReference type="Pfam" id="PF00646"/>
    </source>
</evidence>
<dbReference type="InterPro" id="IPR053351">
    <property type="entry name" value="Chloroplast_NDH_Assembly"/>
</dbReference>
<feature type="region of interest" description="Disordered" evidence="1">
    <location>
        <begin position="383"/>
        <end position="435"/>
    </location>
</feature>
<feature type="domain" description="KIB1-4 beta-propeller" evidence="3">
    <location>
        <begin position="86"/>
        <end position="322"/>
    </location>
</feature>
<dbReference type="InterPro" id="IPR036047">
    <property type="entry name" value="F-box-like_dom_sf"/>
</dbReference>
<dbReference type="EMBL" id="AMZH03013857">
    <property type="protein sequence ID" value="RRT48591.1"/>
    <property type="molecule type" value="Genomic_DNA"/>
</dbReference>
<organism evidence="4 5">
    <name type="scientific">Ensete ventricosum</name>
    <name type="common">Abyssinian banana</name>
    <name type="synonym">Musa ensete</name>
    <dbReference type="NCBI Taxonomy" id="4639"/>
    <lineage>
        <taxon>Eukaryota</taxon>
        <taxon>Viridiplantae</taxon>
        <taxon>Streptophyta</taxon>
        <taxon>Embryophyta</taxon>
        <taxon>Tracheophyta</taxon>
        <taxon>Spermatophyta</taxon>
        <taxon>Magnoliopsida</taxon>
        <taxon>Liliopsida</taxon>
        <taxon>Zingiberales</taxon>
        <taxon>Musaceae</taxon>
        <taxon>Ensete</taxon>
    </lineage>
</organism>
<feature type="domain" description="F-box" evidence="2">
    <location>
        <begin position="12"/>
        <end position="49"/>
    </location>
</feature>
<dbReference type="CDD" id="cd09917">
    <property type="entry name" value="F-box_SF"/>
    <property type="match status" value="1"/>
</dbReference>
<dbReference type="Pfam" id="PF03478">
    <property type="entry name" value="Beta-prop_KIB1-4"/>
    <property type="match status" value="1"/>
</dbReference>
<comment type="caution">
    <text evidence="4">The sequence shown here is derived from an EMBL/GenBank/DDBJ whole genome shotgun (WGS) entry which is preliminary data.</text>
</comment>